<keyword evidence="13" id="KW-1185">Reference proteome</keyword>
<dbReference type="GO" id="GO:0016887">
    <property type="term" value="F:ATP hydrolysis activity"/>
    <property type="evidence" value="ECO:0007669"/>
    <property type="project" value="InterPro"/>
</dbReference>
<comment type="subcellular location">
    <subcellularLocation>
        <location evidence="1">Cell membrane</location>
        <topology evidence="1">Multi-pass membrane protein</topology>
    </subcellularLocation>
</comment>
<dbReference type="PROSITE" id="PS50929">
    <property type="entry name" value="ABC_TM1F"/>
    <property type="match status" value="1"/>
</dbReference>
<dbReference type="Gene3D" id="3.40.50.300">
    <property type="entry name" value="P-loop containing nucleotide triphosphate hydrolases"/>
    <property type="match status" value="1"/>
</dbReference>
<dbReference type="PANTHER" id="PTHR43394">
    <property type="entry name" value="ATP-DEPENDENT PERMEASE MDL1, MITOCHONDRIAL"/>
    <property type="match status" value="1"/>
</dbReference>
<evidence type="ECO:0000259" key="10">
    <source>
        <dbReference type="PROSITE" id="PS50929"/>
    </source>
</evidence>
<keyword evidence="3" id="KW-0547">Nucleotide-binding</keyword>
<dbReference type="PROSITE" id="PS50893">
    <property type="entry name" value="ABC_TRANSPORTER_2"/>
    <property type="match status" value="1"/>
</dbReference>
<proteinExistence type="predicted"/>
<accession>A0AA37WJY3</accession>
<dbReference type="SUPFAM" id="SSF52540">
    <property type="entry name" value="P-loop containing nucleoside triphosphate hydrolases"/>
    <property type="match status" value="1"/>
</dbReference>
<comment type="caution">
    <text evidence="12">The sequence shown here is derived from an EMBL/GenBank/DDBJ whole genome shotgun (WGS) entry which is preliminary data.</text>
</comment>
<dbReference type="Gene3D" id="1.20.1560.10">
    <property type="entry name" value="ABC transporter type 1, transmembrane domain"/>
    <property type="match status" value="1"/>
</dbReference>
<dbReference type="CDD" id="cd18567">
    <property type="entry name" value="ABC_6TM_CvaB_RaxB_like"/>
    <property type="match status" value="1"/>
</dbReference>
<organism evidence="12 13">
    <name type="scientific">Agaribacter marinus</name>
    <dbReference type="NCBI Taxonomy" id="1431249"/>
    <lineage>
        <taxon>Bacteria</taxon>
        <taxon>Pseudomonadati</taxon>
        <taxon>Pseudomonadota</taxon>
        <taxon>Gammaproteobacteria</taxon>
        <taxon>Alteromonadales</taxon>
        <taxon>Alteromonadaceae</taxon>
        <taxon>Agaribacter</taxon>
    </lineage>
</organism>
<dbReference type="GO" id="GO:0005886">
    <property type="term" value="C:plasma membrane"/>
    <property type="evidence" value="ECO:0007669"/>
    <property type="project" value="UniProtKB-SubCell"/>
</dbReference>
<dbReference type="InterPro" id="IPR003593">
    <property type="entry name" value="AAA+_ATPase"/>
</dbReference>
<dbReference type="CDD" id="cd03228">
    <property type="entry name" value="ABCC_MRP_Like"/>
    <property type="match status" value="1"/>
</dbReference>
<dbReference type="GO" id="GO:0015421">
    <property type="term" value="F:ABC-type oligopeptide transporter activity"/>
    <property type="evidence" value="ECO:0007669"/>
    <property type="project" value="TreeGrafter"/>
</dbReference>
<dbReference type="PANTHER" id="PTHR43394:SF1">
    <property type="entry name" value="ATP-BINDING CASSETTE SUB-FAMILY B MEMBER 10, MITOCHONDRIAL"/>
    <property type="match status" value="1"/>
</dbReference>
<dbReference type="InterPro" id="IPR039421">
    <property type="entry name" value="Type_1_exporter"/>
</dbReference>
<feature type="transmembrane region" description="Helical" evidence="8">
    <location>
        <begin position="304"/>
        <end position="331"/>
    </location>
</feature>
<dbReference type="GO" id="GO:0008233">
    <property type="term" value="F:peptidase activity"/>
    <property type="evidence" value="ECO:0007669"/>
    <property type="project" value="InterPro"/>
</dbReference>
<feature type="domain" description="ABC transmembrane type-1" evidence="10">
    <location>
        <begin position="181"/>
        <end position="440"/>
    </location>
</feature>
<evidence type="ECO:0000313" key="12">
    <source>
        <dbReference type="EMBL" id="GLR70370.1"/>
    </source>
</evidence>
<dbReference type="InterPro" id="IPR003439">
    <property type="entry name" value="ABC_transporter-like_ATP-bd"/>
</dbReference>
<dbReference type="EMBL" id="BSOT01000005">
    <property type="protein sequence ID" value="GLR70370.1"/>
    <property type="molecule type" value="Genomic_DNA"/>
</dbReference>
<dbReference type="AlphaFoldDB" id="A0AA37WJY3"/>
<dbReference type="PROSITE" id="PS50990">
    <property type="entry name" value="PEPTIDASE_C39"/>
    <property type="match status" value="1"/>
</dbReference>
<dbReference type="SUPFAM" id="SSF90123">
    <property type="entry name" value="ABC transporter transmembrane region"/>
    <property type="match status" value="1"/>
</dbReference>
<feature type="transmembrane region" description="Helical" evidence="8">
    <location>
        <begin position="415"/>
        <end position="440"/>
    </location>
</feature>
<keyword evidence="7 8" id="KW-0472">Membrane</keyword>
<reference evidence="12" key="2">
    <citation type="submission" date="2023-01" db="EMBL/GenBank/DDBJ databases">
        <title>Draft genome sequence of Agaribacter marinus strain NBRC 110023.</title>
        <authorList>
            <person name="Sun Q."/>
            <person name="Mori K."/>
        </authorList>
    </citation>
    <scope>NUCLEOTIDE SEQUENCE</scope>
    <source>
        <strain evidence="12">NBRC 110023</strain>
    </source>
</reference>
<feature type="transmembrane region" description="Helical" evidence="8">
    <location>
        <begin position="178"/>
        <end position="202"/>
    </location>
</feature>
<keyword evidence="2 8" id="KW-0812">Transmembrane</keyword>
<evidence type="ECO:0000256" key="4">
    <source>
        <dbReference type="ARBA" id="ARBA00022801"/>
    </source>
</evidence>
<evidence type="ECO:0000256" key="1">
    <source>
        <dbReference type="ARBA" id="ARBA00004651"/>
    </source>
</evidence>
<dbReference type="RefSeq" id="WP_284216670.1">
    <property type="nucleotide sequence ID" value="NZ_BSOT01000005.1"/>
</dbReference>
<name>A0AA37WJY3_9ALTE</name>
<dbReference type="InterPro" id="IPR027417">
    <property type="entry name" value="P-loop_NTPase"/>
</dbReference>
<dbReference type="GO" id="GO:0006508">
    <property type="term" value="P:proteolysis"/>
    <property type="evidence" value="ECO:0007669"/>
    <property type="project" value="InterPro"/>
</dbReference>
<sequence>MDISFFGNGNKLPVVLQNEVAECGLASLVMCFQHHGLDVSLHQLRSKYRFGKDGMSIADLSSICESEGMIGDVYELGMEHMPELILPAILHWDLSHFVVLKKIRGKKYTIHDPAVGKLVLTEDEVSKHFTGYAMMLEIGQPEAFAVAKTSWESANEKSKKLLTFTELFSRSHGLGKGLFNLIALTLIAQLLVMCIPLITQVVIDDFVGAGEQRYLLPVIAGGIGLTLFVFVVRLFRGWSSIVIGYHWHSGFSSYFFQRLIRLPITYFESRNIADINTKFRVLDQLKESFTEQLVDGFIDGMMSLVTIVVMFIYMPIMAMISAGFFLIYSLIRIYLVRKEVQFAGTFFTESVKESHTFFETISNMLAVKLYGREGARYQQWKAFYLRKMNANVVQSKLKLWYTSSNELLGHAERLVILYIGALAVIQQEITLGMLFAYIAYREIFSEQSKSLLDNVLTFKILKVDLDRLSDIEMEDVEQNMLGDSAIKRPIRGGVKTEKLSFAFDGSRVPVFKDLDINVKEGEHVVITGPSGVGKTTLIKLLAGVIDPNDGEILVDDIPLPAIGKRHYRKHVAIISQQEGLISGTLYMNIAFADMVIDEQRVYEAAKRAHVFDEVMAMPMQFHTVVAGSHSSSLSGGQVQRILIARALYANPSILFMDEATSALDPDMEKKVVATLSEMKITRISVAHRQETIATADREIKLG</sequence>
<keyword evidence="5" id="KW-0067">ATP-binding</keyword>
<feature type="transmembrane region" description="Helical" evidence="8">
    <location>
        <begin position="214"/>
        <end position="235"/>
    </location>
</feature>
<dbReference type="InterPro" id="IPR011527">
    <property type="entry name" value="ABC1_TM_dom"/>
</dbReference>
<dbReference type="GO" id="GO:0005524">
    <property type="term" value="F:ATP binding"/>
    <property type="evidence" value="ECO:0007669"/>
    <property type="project" value="UniProtKB-KW"/>
</dbReference>
<feature type="domain" description="ABC transporter" evidence="9">
    <location>
        <begin position="494"/>
        <end position="701"/>
    </location>
</feature>
<gene>
    <name evidence="12" type="ORF">GCM10007852_12780</name>
</gene>
<evidence type="ECO:0000259" key="11">
    <source>
        <dbReference type="PROSITE" id="PS50990"/>
    </source>
</evidence>
<evidence type="ECO:0000313" key="13">
    <source>
        <dbReference type="Proteomes" id="UP001156601"/>
    </source>
</evidence>
<dbReference type="SMART" id="SM00382">
    <property type="entry name" value="AAA"/>
    <property type="match status" value="1"/>
</dbReference>
<protein>
    <submittedName>
        <fullName evidence="12">Colicin V biosynthesis protein</fullName>
    </submittedName>
</protein>
<evidence type="ECO:0000256" key="5">
    <source>
        <dbReference type="ARBA" id="ARBA00022840"/>
    </source>
</evidence>
<evidence type="ECO:0000256" key="6">
    <source>
        <dbReference type="ARBA" id="ARBA00022989"/>
    </source>
</evidence>
<dbReference type="InterPro" id="IPR036640">
    <property type="entry name" value="ABC1_TM_sf"/>
</dbReference>
<dbReference type="Pfam" id="PF03412">
    <property type="entry name" value="Peptidase_C39"/>
    <property type="match status" value="1"/>
</dbReference>
<evidence type="ECO:0000259" key="9">
    <source>
        <dbReference type="PROSITE" id="PS50893"/>
    </source>
</evidence>
<reference evidence="12" key="1">
    <citation type="journal article" date="2014" name="Int. J. Syst. Evol. Microbiol.">
        <title>Complete genome sequence of Corynebacterium casei LMG S-19264T (=DSM 44701T), isolated from a smear-ripened cheese.</title>
        <authorList>
            <consortium name="US DOE Joint Genome Institute (JGI-PGF)"/>
            <person name="Walter F."/>
            <person name="Albersmeier A."/>
            <person name="Kalinowski J."/>
            <person name="Ruckert C."/>
        </authorList>
    </citation>
    <scope>NUCLEOTIDE SEQUENCE</scope>
    <source>
        <strain evidence="12">NBRC 110023</strain>
    </source>
</reference>
<evidence type="ECO:0000256" key="2">
    <source>
        <dbReference type="ARBA" id="ARBA00022692"/>
    </source>
</evidence>
<evidence type="ECO:0000256" key="8">
    <source>
        <dbReference type="SAM" id="Phobius"/>
    </source>
</evidence>
<dbReference type="Proteomes" id="UP001156601">
    <property type="component" value="Unassembled WGS sequence"/>
</dbReference>
<evidence type="ECO:0000256" key="7">
    <source>
        <dbReference type="ARBA" id="ARBA00023136"/>
    </source>
</evidence>
<dbReference type="Pfam" id="PF00664">
    <property type="entry name" value="ABC_membrane"/>
    <property type="match status" value="1"/>
</dbReference>
<evidence type="ECO:0000256" key="3">
    <source>
        <dbReference type="ARBA" id="ARBA00022741"/>
    </source>
</evidence>
<keyword evidence="6 8" id="KW-1133">Transmembrane helix</keyword>
<dbReference type="Gene3D" id="3.90.70.10">
    <property type="entry name" value="Cysteine proteinases"/>
    <property type="match status" value="1"/>
</dbReference>
<keyword evidence="4" id="KW-0378">Hydrolase</keyword>
<dbReference type="Pfam" id="PF00005">
    <property type="entry name" value="ABC_tran"/>
    <property type="match status" value="1"/>
</dbReference>
<feature type="domain" description="Peptidase C39" evidence="11">
    <location>
        <begin position="17"/>
        <end position="136"/>
    </location>
</feature>
<dbReference type="InterPro" id="IPR005074">
    <property type="entry name" value="Peptidase_C39"/>
</dbReference>